<reference evidence="2 3" key="1">
    <citation type="submission" date="2019-03" db="EMBL/GenBank/DDBJ databases">
        <title>First draft genome of Liparis tanakae, snailfish: a comprehensive survey of snailfish specific genes.</title>
        <authorList>
            <person name="Kim W."/>
            <person name="Song I."/>
            <person name="Jeong J.-H."/>
            <person name="Kim D."/>
            <person name="Kim S."/>
            <person name="Ryu S."/>
            <person name="Song J.Y."/>
            <person name="Lee S.K."/>
        </authorList>
    </citation>
    <scope>NUCLEOTIDE SEQUENCE [LARGE SCALE GENOMIC DNA]</scope>
    <source>
        <tissue evidence="2">Muscle</tissue>
    </source>
</reference>
<name>A0A4Z2GI73_9TELE</name>
<dbReference type="Proteomes" id="UP000314294">
    <property type="component" value="Unassembled WGS sequence"/>
</dbReference>
<proteinExistence type="predicted"/>
<evidence type="ECO:0000313" key="2">
    <source>
        <dbReference type="EMBL" id="TNN52895.1"/>
    </source>
</evidence>
<dbReference type="AlphaFoldDB" id="A0A4Z2GI73"/>
<comment type="caution">
    <text evidence="2">The sequence shown here is derived from an EMBL/GenBank/DDBJ whole genome shotgun (WGS) entry which is preliminary data.</text>
</comment>
<feature type="region of interest" description="Disordered" evidence="1">
    <location>
        <begin position="1"/>
        <end position="125"/>
    </location>
</feature>
<gene>
    <name evidence="2" type="ORF">EYF80_036908</name>
</gene>
<feature type="compositionally biased region" description="Basic and acidic residues" evidence="1">
    <location>
        <begin position="103"/>
        <end position="119"/>
    </location>
</feature>
<evidence type="ECO:0000313" key="3">
    <source>
        <dbReference type="Proteomes" id="UP000314294"/>
    </source>
</evidence>
<protein>
    <submittedName>
        <fullName evidence="2">Uncharacterized protein</fullName>
    </submittedName>
</protein>
<keyword evidence="3" id="KW-1185">Reference proteome</keyword>
<dbReference type="EMBL" id="SRLO01000533">
    <property type="protein sequence ID" value="TNN52895.1"/>
    <property type="molecule type" value="Genomic_DNA"/>
</dbReference>
<sequence length="125" mass="13507">MSVNTGSDPPSDGTRAPRGDAGGDNQRKTRVANEKRAWQEYSGDGRPMRGKRETAGKVATERRAYADRSVHRRSEDASPVSGVQLRAPPRFPPFPRRLGGGGGERRGSGVDVDADRGEDTVTDED</sequence>
<evidence type="ECO:0000256" key="1">
    <source>
        <dbReference type="SAM" id="MobiDB-lite"/>
    </source>
</evidence>
<organism evidence="2 3">
    <name type="scientific">Liparis tanakae</name>
    <name type="common">Tanaka's snailfish</name>
    <dbReference type="NCBI Taxonomy" id="230148"/>
    <lineage>
        <taxon>Eukaryota</taxon>
        <taxon>Metazoa</taxon>
        <taxon>Chordata</taxon>
        <taxon>Craniata</taxon>
        <taxon>Vertebrata</taxon>
        <taxon>Euteleostomi</taxon>
        <taxon>Actinopterygii</taxon>
        <taxon>Neopterygii</taxon>
        <taxon>Teleostei</taxon>
        <taxon>Neoteleostei</taxon>
        <taxon>Acanthomorphata</taxon>
        <taxon>Eupercaria</taxon>
        <taxon>Perciformes</taxon>
        <taxon>Cottioidei</taxon>
        <taxon>Cottales</taxon>
        <taxon>Liparidae</taxon>
        <taxon>Liparis</taxon>
    </lineage>
</organism>
<feature type="compositionally biased region" description="Basic and acidic residues" evidence="1">
    <location>
        <begin position="25"/>
        <end position="38"/>
    </location>
</feature>
<feature type="compositionally biased region" description="Basic and acidic residues" evidence="1">
    <location>
        <begin position="46"/>
        <end position="76"/>
    </location>
</feature>
<accession>A0A4Z2GI73</accession>